<gene>
    <name evidence="1" type="ORF">REJC140_01385</name>
</gene>
<organism evidence="1 2">
    <name type="scientific">Pseudorhizobium endolithicum</name>
    <dbReference type="NCBI Taxonomy" id="1191678"/>
    <lineage>
        <taxon>Bacteria</taxon>
        <taxon>Pseudomonadati</taxon>
        <taxon>Pseudomonadota</taxon>
        <taxon>Alphaproteobacteria</taxon>
        <taxon>Hyphomicrobiales</taxon>
        <taxon>Rhizobiaceae</taxon>
        <taxon>Rhizobium/Agrobacterium group</taxon>
        <taxon>Pseudorhizobium</taxon>
    </lineage>
</organism>
<dbReference type="RefSeq" id="WP_142593520.1">
    <property type="nucleotide sequence ID" value="NZ_CABFWF030000014.1"/>
</dbReference>
<evidence type="ECO:0000313" key="1">
    <source>
        <dbReference type="EMBL" id="CAD7048475.1"/>
    </source>
</evidence>
<keyword evidence="2" id="KW-1185">Reference proteome</keyword>
<comment type="caution">
    <text evidence="1">The sequence shown here is derived from an EMBL/GenBank/DDBJ whole genome shotgun (WGS) entry which is preliminary data.</text>
</comment>
<name>A0ABM8PU10_9HYPH</name>
<accession>A0ABM8PU10</accession>
<sequence length="113" mass="12314">MAFLIEVHPEPARLSVGVGTDSPGSPIANGRYLLGPTVRRIERVMIRRRLSPGALMAEIGFEGTGGRLAKALHKGASLRLAIIAALEEWLPEQERQLEQDMQKPSTRTDCPSA</sequence>
<proteinExistence type="predicted"/>
<evidence type="ECO:0000313" key="2">
    <source>
        <dbReference type="Proteomes" id="UP000606921"/>
    </source>
</evidence>
<reference evidence="1 2" key="1">
    <citation type="submission" date="2020-11" db="EMBL/GenBank/DDBJ databases">
        <authorList>
            <person name="Lassalle F."/>
        </authorList>
    </citation>
    <scope>NUCLEOTIDE SEQUENCE [LARGE SCALE GENOMIC DNA]</scope>
    <source>
        <strain evidence="1 2">JC140</strain>
    </source>
</reference>
<protein>
    <submittedName>
        <fullName evidence="1">Uncharacterized protein</fullName>
    </submittedName>
</protein>
<dbReference type="Proteomes" id="UP000606921">
    <property type="component" value="Unassembled WGS sequence"/>
</dbReference>
<dbReference type="EMBL" id="CABFWF030000014">
    <property type="protein sequence ID" value="CAD7048475.1"/>
    <property type="molecule type" value="Genomic_DNA"/>
</dbReference>